<accession>A0ABP7NE12</accession>
<dbReference type="RefSeq" id="WP_344800616.1">
    <property type="nucleotide sequence ID" value="NZ_BAABBN010000015.1"/>
</dbReference>
<keyword evidence="3" id="KW-0808">Transferase</keyword>
<dbReference type="EMBL" id="BAABBN010000015">
    <property type="protein sequence ID" value="GAA3941639.1"/>
    <property type="molecule type" value="Genomic_DNA"/>
</dbReference>
<evidence type="ECO:0000313" key="8">
    <source>
        <dbReference type="Proteomes" id="UP001501565"/>
    </source>
</evidence>
<comment type="subcellular location">
    <subcellularLocation>
        <location evidence="5">Cytoplasm</location>
    </subcellularLocation>
</comment>
<keyword evidence="5" id="KW-0963">Cytoplasm</keyword>
<dbReference type="Pfam" id="PF00588">
    <property type="entry name" value="SpoU_methylase"/>
    <property type="match status" value="1"/>
</dbReference>
<comment type="caution">
    <text evidence="7">The sequence shown here is derived from an EMBL/GenBank/DDBJ whole genome shotgun (WGS) entry which is preliminary data.</text>
</comment>
<dbReference type="InterPro" id="IPR029028">
    <property type="entry name" value="Alpha/beta_knot_MTases"/>
</dbReference>
<name>A0ABP7NE12_9GAMM</name>
<reference evidence="8" key="1">
    <citation type="journal article" date="2019" name="Int. J. Syst. Evol. Microbiol.">
        <title>The Global Catalogue of Microorganisms (GCM) 10K type strain sequencing project: providing services to taxonomists for standard genome sequencing and annotation.</title>
        <authorList>
            <consortium name="The Broad Institute Genomics Platform"/>
            <consortium name="The Broad Institute Genome Sequencing Center for Infectious Disease"/>
            <person name="Wu L."/>
            <person name="Ma J."/>
        </authorList>
    </citation>
    <scope>NUCLEOTIDE SEQUENCE [LARGE SCALE GENOMIC DNA]</scope>
    <source>
        <strain evidence="8">JCM 17551</strain>
    </source>
</reference>
<evidence type="ECO:0000256" key="3">
    <source>
        <dbReference type="ARBA" id="ARBA00022679"/>
    </source>
</evidence>
<dbReference type="PIRSF" id="PIRSF004808">
    <property type="entry name" value="LasT"/>
    <property type="match status" value="1"/>
</dbReference>
<sequence>MNLHNIRIVMDQTYHPGNIGAAARAMKNMGLSSLYLVNPRMFPNEEASSRAAGALDILEQATVVQSFEEAIHDCSLVIGTSARSRTYPRPVLNAKESAEKLITEAQQGPVAILFGRERMGLSSQQLEACQYHTEIPADPEYPVLNVSAAIQIFCYEIWQANNSNSMQVKIAANEKACYPTHQETESLYQHLEEVLTETNFLFKNHQGEAMTRIKRLVNRVRPEQKEVRMIRGALSAIQKAVRKD</sequence>
<keyword evidence="4 5" id="KW-0949">S-adenosyl-L-methionine</keyword>
<dbReference type="InterPro" id="IPR001537">
    <property type="entry name" value="SpoU_MeTrfase"/>
</dbReference>
<dbReference type="CDD" id="cd18093">
    <property type="entry name" value="SpoU-like_TrmJ"/>
    <property type="match status" value="1"/>
</dbReference>
<keyword evidence="2 5" id="KW-0489">Methyltransferase</keyword>
<dbReference type="PANTHER" id="PTHR42786:SF2">
    <property type="entry name" value="TRNA (CYTIDINE_URIDINE-2'-O-)-METHYLTRANSFERASE TRMJ"/>
    <property type="match status" value="1"/>
</dbReference>
<protein>
    <recommendedName>
        <fullName evidence="5">tRNA (cytidine/uridine-2'-O-)-methyltransferase TrmJ</fullName>
        <ecNumber evidence="5">2.1.1.200</ecNumber>
    </recommendedName>
    <alternativeName>
        <fullName evidence="5">tRNA (cytidine(32)/uridine(32)-2'-O)-methyltransferase</fullName>
    </alternativeName>
    <alternativeName>
        <fullName evidence="5">tRNA Cm32/Um32 methyltransferase</fullName>
    </alternativeName>
</protein>
<dbReference type="Gene3D" id="3.40.1280.10">
    <property type="match status" value="1"/>
</dbReference>
<comment type="subunit">
    <text evidence="5">Homodimer.</text>
</comment>
<evidence type="ECO:0000313" key="7">
    <source>
        <dbReference type="EMBL" id="GAA3941639.1"/>
    </source>
</evidence>
<dbReference type="PANTHER" id="PTHR42786">
    <property type="entry name" value="TRNA/RRNA METHYLTRANSFERASE"/>
    <property type="match status" value="1"/>
</dbReference>
<proteinExistence type="inferred from homology"/>
<evidence type="ECO:0000256" key="5">
    <source>
        <dbReference type="RuleBase" id="RU362024"/>
    </source>
</evidence>
<dbReference type="EC" id="2.1.1.200" evidence="5"/>
<organism evidence="7 8">
    <name type="scientific">Litoribacillus peritrichatus</name>
    <dbReference type="NCBI Taxonomy" id="718191"/>
    <lineage>
        <taxon>Bacteria</taxon>
        <taxon>Pseudomonadati</taxon>
        <taxon>Pseudomonadota</taxon>
        <taxon>Gammaproteobacteria</taxon>
        <taxon>Oceanospirillales</taxon>
        <taxon>Oceanospirillaceae</taxon>
        <taxon>Litoribacillus</taxon>
    </lineage>
</organism>
<comment type="function">
    <text evidence="5">Catalyzes the formation of 2'O-methylated cytidine (Cm32) or 2'O-methylated uridine (Um32) at position 32 in tRNA.</text>
</comment>
<keyword evidence="8" id="KW-1185">Reference proteome</keyword>
<gene>
    <name evidence="7" type="primary">trmJ_2</name>
    <name evidence="5" type="synonym">trmJ</name>
    <name evidence="7" type="ORF">GCM10022277_41960</name>
</gene>
<evidence type="ECO:0000256" key="4">
    <source>
        <dbReference type="ARBA" id="ARBA00022691"/>
    </source>
</evidence>
<evidence type="ECO:0000256" key="2">
    <source>
        <dbReference type="ARBA" id="ARBA00022603"/>
    </source>
</evidence>
<comment type="similarity">
    <text evidence="1">Belongs to the class IV-like SAM-binding methyltransferase superfamily. RNA methyltransferase TrmH family.</text>
</comment>
<evidence type="ECO:0000259" key="6">
    <source>
        <dbReference type="Pfam" id="PF00588"/>
    </source>
</evidence>
<evidence type="ECO:0000256" key="1">
    <source>
        <dbReference type="ARBA" id="ARBA00007228"/>
    </source>
</evidence>
<comment type="catalytic activity">
    <reaction evidence="5">
        <text>uridine(32) in tRNA + S-adenosyl-L-methionine = 2'-O-methyluridine(32) in tRNA + S-adenosyl-L-homocysteine + H(+)</text>
        <dbReference type="Rhea" id="RHEA:42936"/>
        <dbReference type="Rhea" id="RHEA-COMP:10107"/>
        <dbReference type="Rhea" id="RHEA-COMP:10290"/>
        <dbReference type="ChEBI" id="CHEBI:15378"/>
        <dbReference type="ChEBI" id="CHEBI:57856"/>
        <dbReference type="ChEBI" id="CHEBI:59789"/>
        <dbReference type="ChEBI" id="CHEBI:65315"/>
        <dbReference type="ChEBI" id="CHEBI:74478"/>
        <dbReference type="EC" id="2.1.1.200"/>
    </reaction>
</comment>
<dbReference type="Gene3D" id="1.10.8.590">
    <property type="match status" value="1"/>
</dbReference>
<dbReference type="InterPro" id="IPR029026">
    <property type="entry name" value="tRNA_m1G_MTases_N"/>
</dbReference>
<keyword evidence="5" id="KW-0819">tRNA processing</keyword>
<dbReference type="InterPro" id="IPR004384">
    <property type="entry name" value="RNA_MeTrfase_TrmJ/LasT"/>
</dbReference>
<feature type="domain" description="tRNA/rRNA methyltransferase SpoU type" evidence="6">
    <location>
        <begin position="6"/>
        <end position="155"/>
    </location>
</feature>
<dbReference type="Proteomes" id="UP001501565">
    <property type="component" value="Unassembled WGS sequence"/>
</dbReference>
<comment type="catalytic activity">
    <reaction evidence="5">
        <text>cytidine(32) in tRNA + S-adenosyl-L-methionine = 2'-O-methylcytidine(32) in tRNA + S-adenosyl-L-homocysteine + H(+)</text>
        <dbReference type="Rhea" id="RHEA:42932"/>
        <dbReference type="Rhea" id="RHEA-COMP:10288"/>
        <dbReference type="Rhea" id="RHEA-COMP:10289"/>
        <dbReference type="ChEBI" id="CHEBI:15378"/>
        <dbReference type="ChEBI" id="CHEBI:57856"/>
        <dbReference type="ChEBI" id="CHEBI:59789"/>
        <dbReference type="ChEBI" id="CHEBI:74495"/>
        <dbReference type="ChEBI" id="CHEBI:82748"/>
        <dbReference type="EC" id="2.1.1.200"/>
    </reaction>
</comment>
<dbReference type="SUPFAM" id="SSF75217">
    <property type="entry name" value="alpha/beta knot"/>
    <property type="match status" value="1"/>
</dbReference>
<dbReference type="NCBIfam" id="TIGR00050">
    <property type="entry name" value="rRNA_methyl_1"/>
    <property type="match status" value="1"/>
</dbReference>